<name>A0A392RIE8_9FABA</name>
<dbReference type="EMBL" id="LXQA010227359">
    <property type="protein sequence ID" value="MCI35814.1"/>
    <property type="molecule type" value="Genomic_DNA"/>
</dbReference>
<feature type="non-terminal residue" evidence="1">
    <location>
        <position position="13"/>
    </location>
</feature>
<evidence type="ECO:0000313" key="2">
    <source>
        <dbReference type="Proteomes" id="UP000265520"/>
    </source>
</evidence>
<dbReference type="Proteomes" id="UP000265520">
    <property type="component" value="Unassembled WGS sequence"/>
</dbReference>
<sequence length="13" mass="1309">MAGGDGESPEQCE</sequence>
<organism evidence="1 2">
    <name type="scientific">Trifolium medium</name>
    <dbReference type="NCBI Taxonomy" id="97028"/>
    <lineage>
        <taxon>Eukaryota</taxon>
        <taxon>Viridiplantae</taxon>
        <taxon>Streptophyta</taxon>
        <taxon>Embryophyta</taxon>
        <taxon>Tracheophyta</taxon>
        <taxon>Spermatophyta</taxon>
        <taxon>Magnoliopsida</taxon>
        <taxon>eudicotyledons</taxon>
        <taxon>Gunneridae</taxon>
        <taxon>Pentapetalae</taxon>
        <taxon>rosids</taxon>
        <taxon>fabids</taxon>
        <taxon>Fabales</taxon>
        <taxon>Fabaceae</taxon>
        <taxon>Papilionoideae</taxon>
        <taxon>50 kb inversion clade</taxon>
        <taxon>NPAAA clade</taxon>
        <taxon>Hologalegina</taxon>
        <taxon>IRL clade</taxon>
        <taxon>Trifolieae</taxon>
        <taxon>Trifolium</taxon>
    </lineage>
</organism>
<keyword evidence="2" id="KW-1185">Reference proteome</keyword>
<protein>
    <submittedName>
        <fullName evidence="1">Uncharacterized protein</fullName>
    </submittedName>
</protein>
<proteinExistence type="predicted"/>
<evidence type="ECO:0000313" key="1">
    <source>
        <dbReference type="EMBL" id="MCI35814.1"/>
    </source>
</evidence>
<comment type="caution">
    <text evidence="1">The sequence shown here is derived from an EMBL/GenBank/DDBJ whole genome shotgun (WGS) entry which is preliminary data.</text>
</comment>
<accession>A0A392RIE8</accession>
<reference evidence="1 2" key="1">
    <citation type="journal article" date="2018" name="Front. Plant Sci.">
        <title>Red Clover (Trifolium pratense) and Zigzag Clover (T. medium) - A Picture of Genomic Similarities and Differences.</title>
        <authorList>
            <person name="Dluhosova J."/>
            <person name="Istvanek J."/>
            <person name="Nedelnik J."/>
            <person name="Repkova J."/>
        </authorList>
    </citation>
    <scope>NUCLEOTIDE SEQUENCE [LARGE SCALE GENOMIC DNA]</scope>
    <source>
        <strain evidence="2">cv. 10/8</strain>
        <tissue evidence="1">Leaf</tissue>
    </source>
</reference>